<evidence type="ECO:0000313" key="2">
    <source>
        <dbReference type="EMBL" id="MBB5033416.1"/>
    </source>
</evidence>
<keyword evidence="2" id="KW-0378">Hydrolase</keyword>
<reference evidence="2 3" key="1">
    <citation type="submission" date="2020-08" db="EMBL/GenBank/DDBJ databases">
        <title>Genomic Encyclopedia of Type Strains, Phase IV (KMG-IV): sequencing the most valuable type-strain genomes for metagenomic binning, comparative biology and taxonomic classification.</title>
        <authorList>
            <person name="Goeker M."/>
        </authorList>
    </citation>
    <scope>NUCLEOTIDE SEQUENCE [LARGE SCALE GENOMIC DNA]</scope>
    <source>
        <strain evidence="2 3">DSM 12252</strain>
    </source>
</reference>
<comment type="caution">
    <text evidence="2">The sequence shown here is derived from an EMBL/GenBank/DDBJ whole genome shotgun (WGS) entry which is preliminary data.</text>
</comment>
<evidence type="ECO:0000259" key="1">
    <source>
        <dbReference type="Pfam" id="PF00149"/>
    </source>
</evidence>
<dbReference type="InterPro" id="IPR050126">
    <property type="entry name" value="Ap4A_hydrolase"/>
</dbReference>
<dbReference type="InterPro" id="IPR004843">
    <property type="entry name" value="Calcineurin-like_PHP"/>
</dbReference>
<feature type="domain" description="Calcineurin-like phosphoesterase" evidence="1">
    <location>
        <begin position="28"/>
        <end position="196"/>
    </location>
</feature>
<dbReference type="EMBL" id="JACHIG010000006">
    <property type="protein sequence ID" value="MBB5033416.1"/>
    <property type="molecule type" value="Genomic_DNA"/>
</dbReference>
<organism evidence="2 3">
    <name type="scientific">Prosthecobacter vanneervenii</name>
    <dbReference type="NCBI Taxonomy" id="48466"/>
    <lineage>
        <taxon>Bacteria</taxon>
        <taxon>Pseudomonadati</taxon>
        <taxon>Verrucomicrobiota</taxon>
        <taxon>Verrucomicrobiia</taxon>
        <taxon>Verrucomicrobiales</taxon>
        <taxon>Verrucomicrobiaceae</taxon>
        <taxon>Prosthecobacter</taxon>
    </lineage>
</organism>
<accession>A0A7W7YC24</accession>
<protein>
    <submittedName>
        <fullName evidence="2">Serine/threonine protein phosphatase 1</fullName>
        <ecNumber evidence="2">3.1.3.16</ecNumber>
    </submittedName>
</protein>
<dbReference type="Gene3D" id="3.60.21.10">
    <property type="match status" value="1"/>
</dbReference>
<dbReference type="PANTHER" id="PTHR42850">
    <property type="entry name" value="METALLOPHOSPHOESTERASE"/>
    <property type="match status" value="1"/>
</dbReference>
<dbReference type="GO" id="GO:0004722">
    <property type="term" value="F:protein serine/threonine phosphatase activity"/>
    <property type="evidence" value="ECO:0007669"/>
    <property type="project" value="UniProtKB-EC"/>
</dbReference>
<dbReference type="AlphaFoldDB" id="A0A7W7YC24"/>
<dbReference type="SUPFAM" id="SSF56300">
    <property type="entry name" value="Metallo-dependent phosphatases"/>
    <property type="match status" value="1"/>
</dbReference>
<dbReference type="EC" id="3.1.3.16" evidence="2"/>
<name>A0A7W7YC24_9BACT</name>
<dbReference type="Pfam" id="PF00149">
    <property type="entry name" value="Metallophos"/>
    <property type="match status" value="1"/>
</dbReference>
<dbReference type="Proteomes" id="UP000590740">
    <property type="component" value="Unassembled WGS sequence"/>
</dbReference>
<sequence length="257" mass="29176">MPILVSDEAPDIHTSRVKLPTRERKSGRTLVIGDIHGCSTALDLLLQELAPRSDDTIVTLGDYVDRGPDTRGVLHTLLDLESHCQLIPILGNHEILMLDARQSLVDSGSWYGVGGRQTMQSYGCMDTPDWSAIPEEHWEFLSKRLQRWHMNDTHIFAHANVNAMLPMPDQSDDWLFWRRFDDSHPHFSGKTMICGHTAQKNGLPLILPGRICIDTWAYGEGWLTCLETETGAILQTNQRGEARRYSTEEVRMLTEKE</sequence>
<dbReference type="RefSeq" id="WP_184340346.1">
    <property type="nucleotide sequence ID" value="NZ_JACHIG010000006.1"/>
</dbReference>
<dbReference type="GO" id="GO:0008803">
    <property type="term" value="F:bis(5'-nucleosyl)-tetraphosphatase (symmetrical) activity"/>
    <property type="evidence" value="ECO:0007669"/>
    <property type="project" value="TreeGrafter"/>
</dbReference>
<proteinExistence type="predicted"/>
<dbReference type="PANTHER" id="PTHR42850:SF4">
    <property type="entry name" value="ZINC-DEPENDENT ENDOPOLYPHOSPHATASE"/>
    <property type="match status" value="1"/>
</dbReference>
<evidence type="ECO:0000313" key="3">
    <source>
        <dbReference type="Proteomes" id="UP000590740"/>
    </source>
</evidence>
<dbReference type="GO" id="GO:0005737">
    <property type="term" value="C:cytoplasm"/>
    <property type="evidence" value="ECO:0007669"/>
    <property type="project" value="TreeGrafter"/>
</dbReference>
<dbReference type="InterPro" id="IPR029052">
    <property type="entry name" value="Metallo-depent_PP-like"/>
</dbReference>
<dbReference type="CDD" id="cd00144">
    <property type="entry name" value="MPP_PPP_family"/>
    <property type="match status" value="1"/>
</dbReference>
<dbReference type="GO" id="GO:0110154">
    <property type="term" value="P:RNA decapping"/>
    <property type="evidence" value="ECO:0007669"/>
    <property type="project" value="TreeGrafter"/>
</dbReference>
<gene>
    <name evidence="2" type="ORF">HNQ65_003004</name>
</gene>
<keyword evidence="3" id="KW-1185">Reference proteome</keyword>